<sequence length="162" mass="18864">MELYTTIDSTFLYRWLRYADQRKLLQFDRLAAMLGNYLCDDAHCSYLSLETAAKFWRNLALAFPELIDFLAMSSEEDRGQFVHIVEVLYRNFFLTKQIGEDNLWSHIDWKDRAALMQWLAIASQEERQLFGSMIADGVRHNTADAAGERLARKAVVGFYNAH</sequence>
<dbReference type="EMBL" id="CAJHUC010000937">
    <property type="protein sequence ID" value="CAD7699005.1"/>
    <property type="molecule type" value="Genomic_DNA"/>
</dbReference>
<organism evidence="1 2">
    <name type="scientific">Ostreobium quekettii</name>
    <dbReference type="NCBI Taxonomy" id="121088"/>
    <lineage>
        <taxon>Eukaryota</taxon>
        <taxon>Viridiplantae</taxon>
        <taxon>Chlorophyta</taxon>
        <taxon>core chlorophytes</taxon>
        <taxon>Ulvophyceae</taxon>
        <taxon>TCBD clade</taxon>
        <taxon>Bryopsidales</taxon>
        <taxon>Ostreobineae</taxon>
        <taxon>Ostreobiaceae</taxon>
        <taxon>Ostreobium</taxon>
    </lineage>
</organism>
<dbReference type="OrthoDB" id="549065at2759"/>
<keyword evidence="2" id="KW-1185">Reference proteome</keyword>
<proteinExistence type="predicted"/>
<accession>A0A8S1IYY1</accession>
<name>A0A8S1IYY1_9CHLO</name>
<evidence type="ECO:0000313" key="1">
    <source>
        <dbReference type="EMBL" id="CAD7699005.1"/>
    </source>
</evidence>
<dbReference type="Proteomes" id="UP000708148">
    <property type="component" value="Unassembled WGS sequence"/>
</dbReference>
<evidence type="ECO:0000313" key="2">
    <source>
        <dbReference type="Proteomes" id="UP000708148"/>
    </source>
</evidence>
<reference evidence="1" key="1">
    <citation type="submission" date="2020-12" db="EMBL/GenBank/DDBJ databases">
        <authorList>
            <person name="Iha C."/>
        </authorList>
    </citation>
    <scope>NUCLEOTIDE SEQUENCE</scope>
</reference>
<dbReference type="AlphaFoldDB" id="A0A8S1IYY1"/>
<gene>
    <name evidence="1" type="ORF">OSTQU699_LOCUS4364</name>
</gene>
<comment type="caution">
    <text evidence="1">The sequence shown here is derived from an EMBL/GenBank/DDBJ whole genome shotgun (WGS) entry which is preliminary data.</text>
</comment>
<protein>
    <submittedName>
        <fullName evidence="1">Uncharacterized protein</fullName>
    </submittedName>
</protein>